<proteinExistence type="predicted"/>
<dbReference type="EMBL" id="BPLR01010736">
    <property type="protein sequence ID" value="GIY41651.1"/>
    <property type="molecule type" value="Genomic_DNA"/>
</dbReference>
<sequence length="76" mass="8459">MHEKQSECDHVIGPTENSPKPHSYFYHVQKKRKILTPVEAVQLQQYCAAGTPDGLAAVISQTAQPTCGVQYFLTNQ</sequence>
<name>A0AAV4T8J9_CAEEX</name>
<evidence type="ECO:0000313" key="2">
    <source>
        <dbReference type="Proteomes" id="UP001054945"/>
    </source>
</evidence>
<reference evidence="1 2" key="1">
    <citation type="submission" date="2021-06" db="EMBL/GenBank/DDBJ databases">
        <title>Caerostris extrusa draft genome.</title>
        <authorList>
            <person name="Kono N."/>
            <person name="Arakawa K."/>
        </authorList>
    </citation>
    <scope>NUCLEOTIDE SEQUENCE [LARGE SCALE GENOMIC DNA]</scope>
</reference>
<comment type="caution">
    <text evidence="1">The sequence shown here is derived from an EMBL/GenBank/DDBJ whole genome shotgun (WGS) entry which is preliminary data.</text>
</comment>
<keyword evidence="2" id="KW-1185">Reference proteome</keyword>
<accession>A0AAV4T8J9</accession>
<gene>
    <name evidence="1" type="ORF">CEXT_598131</name>
</gene>
<evidence type="ECO:0000313" key="1">
    <source>
        <dbReference type="EMBL" id="GIY41651.1"/>
    </source>
</evidence>
<dbReference type="AlphaFoldDB" id="A0AAV4T8J9"/>
<dbReference type="Proteomes" id="UP001054945">
    <property type="component" value="Unassembled WGS sequence"/>
</dbReference>
<organism evidence="1 2">
    <name type="scientific">Caerostris extrusa</name>
    <name type="common">Bark spider</name>
    <name type="synonym">Caerostris bankana</name>
    <dbReference type="NCBI Taxonomy" id="172846"/>
    <lineage>
        <taxon>Eukaryota</taxon>
        <taxon>Metazoa</taxon>
        <taxon>Ecdysozoa</taxon>
        <taxon>Arthropoda</taxon>
        <taxon>Chelicerata</taxon>
        <taxon>Arachnida</taxon>
        <taxon>Araneae</taxon>
        <taxon>Araneomorphae</taxon>
        <taxon>Entelegynae</taxon>
        <taxon>Araneoidea</taxon>
        <taxon>Araneidae</taxon>
        <taxon>Caerostris</taxon>
    </lineage>
</organism>
<protein>
    <submittedName>
        <fullName evidence="1">Uncharacterized protein</fullName>
    </submittedName>
</protein>